<protein>
    <recommendedName>
        <fullName evidence="2">DUF4440 domain-containing protein</fullName>
    </recommendedName>
</protein>
<sequence>MNEPNPYFQEVVDAHVDIERWLSGRAEHGLLPALLERFSPHFSMVAARGAALDRAGLDTLFRQGHGQRSGLRIEIDELQQIGAWRDGAVIGYRETQTDGEGRSNTRRSTVVFERDAASRIVWRHLHETLLGA</sequence>
<organism evidence="1">
    <name type="scientific">Burkholderia pseudomallei 1710a</name>
    <dbReference type="NCBI Taxonomy" id="320371"/>
    <lineage>
        <taxon>Bacteria</taxon>
        <taxon>Pseudomonadati</taxon>
        <taxon>Pseudomonadota</taxon>
        <taxon>Betaproteobacteria</taxon>
        <taxon>Burkholderiales</taxon>
        <taxon>Burkholderiaceae</taxon>
        <taxon>Burkholderia</taxon>
        <taxon>pseudomallei group</taxon>
    </lineage>
</organism>
<dbReference type="SUPFAM" id="SSF54427">
    <property type="entry name" value="NTF2-like"/>
    <property type="match status" value="1"/>
</dbReference>
<dbReference type="RefSeq" id="WP_004528927.1">
    <property type="nucleotide sequence ID" value="NZ_CM000833.1"/>
</dbReference>
<dbReference type="EMBL" id="CM000833">
    <property type="protein sequence ID" value="EET03008.1"/>
    <property type="molecule type" value="Genomic_DNA"/>
</dbReference>
<name>A0A0E1VQC0_BURPE</name>
<gene>
    <name evidence="1" type="ORF">BURPS1710A_A1493</name>
</gene>
<accession>A0A0E1VQC0</accession>
<dbReference type="PIRSF" id="PIRSF029394">
    <property type="entry name" value="UCP029394"/>
    <property type="match status" value="1"/>
</dbReference>
<dbReference type="InterPro" id="IPR032710">
    <property type="entry name" value="NTF2-like_dom_sf"/>
</dbReference>
<dbReference type="Proteomes" id="UP000001812">
    <property type="component" value="Chromosome II"/>
</dbReference>
<dbReference type="InterPro" id="IPR016918">
    <property type="entry name" value="UCP029394"/>
</dbReference>
<reference evidence="1" key="1">
    <citation type="submission" date="2009-05" db="EMBL/GenBank/DDBJ databases">
        <authorList>
            <person name="Harkins D.M."/>
            <person name="DeShazer D."/>
            <person name="Woods D.E."/>
            <person name="Brinkac L.M."/>
            <person name="Brown K.A."/>
            <person name="Hung G.C."/>
            <person name="Tuanyok A."/>
            <person name="Zhang B."/>
            <person name="Nierman W.C."/>
        </authorList>
    </citation>
    <scope>NUCLEOTIDE SEQUENCE [LARGE SCALE GENOMIC DNA]</scope>
    <source>
        <strain evidence="1">1710a</strain>
    </source>
</reference>
<dbReference type="GeneID" id="93063837"/>
<dbReference type="Gene3D" id="3.10.450.50">
    <property type="match status" value="1"/>
</dbReference>
<evidence type="ECO:0008006" key="2">
    <source>
        <dbReference type="Google" id="ProtNLM"/>
    </source>
</evidence>
<proteinExistence type="predicted"/>
<evidence type="ECO:0000313" key="1">
    <source>
        <dbReference type="EMBL" id="EET03008.1"/>
    </source>
</evidence>
<dbReference type="AlphaFoldDB" id="A0A0E1VQC0"/>
<dbReference type="HOGENOM" id="CLU_127523_0_0_4"/>